<feature type="domain" description="TauD/TfdA-like" evidence="18">
    <location>
        <begin position="318"/>
        <end position="442"/>
    </location>
</feature>
<organism evidence="20 21">
    <name type="scientific">Lachnellula occidentalis</name>
    <dbReference type="NCBI Taxonomy" id="215460"/>
    <lineage>
        <taxon>Eukaryota</taxon>
        <taxon>Fungi</taxon>
        <taxon>Dikarya</taxon>
        <taxon>Ascomycota</taxon>
        <taxon>Pezizomycotina</taxon>
        <taxon>Leotiomycetes</taxon>
        <taxon>Helotiales</taxon>
        <taxon>Lachnaceae</taxon>
        <taxon>Lachnellula</taxon>
    </lineage>
</organism>
<evidence type="ECO:0000256" key="12">
    <source>
        <dbReference type="ARBA" id="ARBA00031778"/>
    </source>
</evidence>
<evidence type="ECO:0000256" key="8">
    <source>
        <dbReference type="ARBA" id="ARBA00022964"/>
    </source>
</evidence>
<dbReference type="Gene3D" id="3.60.130.10">
    <property type="entry name" value="Clavaminate synthase-like"/>
    <property type="match status" value="1"/>
</dbReference>
<evidence type="ECO:0000259" key="18">
    <source>
        <dbReference type="Pfam" id="PF02668"/>
    </source>
</evidence>
<evidence type="ECO:0000256" key="1">
    <source>
        <dbReference type="ARBA" id="ARBA00001954"/>
    </source>
</evidence>
<evidence type="ECO:0000256" key="16">
    <source>
        <dbReference type="ARBA" id="ARBA00071191"/>
    </source>
</evidence>
<dbReference type="Pfam" id="PF06155">
    <property type="entry name" value="GBBH-like_N"/>
    <property type="match status" value="1"/>
</dbReference>
<evidence type="ECO:0000313" key="20">
    <source>
        <dbReference type="EMBL" id="TVY47682.1"/>
    </source>
</evidence>
<dbReference type="GO" id="GO:0045329">
    <property type="term" value="P:carnitine biosynthetic process"/>
    <property type="evidence" value="ECO:0007669"/>
    <property type="project" value="UniProtKB-KW"/>
</dbReference>
<dbReference type="EC" id="1.14.11.8" evidence="5"/>
<dbReference type="AlphaFoldDB" id="A0A8H8UJ55"/>
<dbReference type="InterPro" id="IPR050411">
    <property type="entry name" value="AlphaKG_dependent_hydroxylases"/>
</dbReference>
<evidence type="ECO:0000256" key="15">
    <source>
        <dbReference type="ARBA" id="ARBA00049334"/>
    </source>
</evidence>
<keyword evidence="21" id="KW-1185">Reference proteome</keyword>
<comment type="cofactor">
    <cofactor evidence="2">
        <name>L-ascorbate</name>
        <dbReference type="ChEBI" id="CHEBI:38290"/>
    </cofactor>
</comment>
<keyword evidence="8 20" id="KW-0223">Dioxygenase</keyword>
<dbReference type="InterPro" id="IPR003819">
    <property type="entry name" value="TauD/TfdA-like"/>
</dbReference>
<feature type="domain" description="TauD/TfdA-like" evidence="18">
    <location>
        <begin position="204"/>
        <end position="314"/>
    </location>
</feature>
<evidence type="ECO:0000313" key="21">
    <source>
        <dbReference type="Proteomes" id="UP000443090"/>
    </source>
</evidence>
<dbReference type="InterPro" id="IPR038492">
    <property type="entry name" value="GBBH-like_N_sf"/>
</dbReference>
<dbReference type="GO" id="GO:0005739">
    <property type="term" value="C:mitochondrion"/>
    <property type="evidence" value="ECO:0007669"/>
    <property type="project" value="TreeGrafter"/>
</dbReference>
<evidence type="ECO:0000256" key="6">
    <source>
        <dbReference type="ARBA" id="ARBA00022723"/>
    </source>
</evidence>
<dbReference type="GO" id="GO:0046872">
    <property type="term" value="F:metal ion binding"/>
    <property type="evidence" value="ECO:0007669"/>
    <property type="project" value="UniProtKB-KW"/>
</dbReference>
<dbReference type="Proteomes" id="UP000443090">
    <property type="component" value="Unassembled WGS sequence"/>
</dbReference>
<dbReference type="Pfam" id="PF02668">
    <property type="entry name" value="TauD"/>
    <property type="match status" value="2"/>
</dbReference>
<dbReference type="SUPFAM" id="SSF51197">
    <property type="entry name" value="Clavaminate synthase-like"/>
    <property type="match status" value="1"/>
</dbReference>
<evidence type="ECO:0000256" key="4">
    <source>
        <dbReference type="ARBA" id="ARBA00008654"/>
    </source>
</evidence>
<keyword evidence="10" id="KW-0408">Iron</keyword>
<comment type="catalytic activity">
    <reaction evidence="15">
        <text>N(6),N(6),N(6)-trimethyl-L-lysine + 2-oxoglutarate + O2 = (3S)-3-hydroxy-N(6),N(6),N(6)-trimethyl-L-lysine + succinate + CO2</text>
        <dbReference type="Rhea" id="RHEA:14181"/>
        <dbReference type="ChEBI" id="CHEBI:15379"/>
        <dbReference type="ChEBI" id="CHEBI:16526"/>
        <dbReference type="ChEBI" id="CHEBI:16810"/>
        <dbReference type="ChEBI" id="CHEBI:30031"/>
        <dbReference type="ChEBI" id="CHEBI:58100"/>
        <dbReference type="ChEBI" id="CHEBI:141499"/>
        <dbReference type="EC" id="1.14.11.8"/>
    </reaction>
</comment>
<comment type="similarity">
    <text evidence="4">Belongs to the gamma-BBH/TMLD family.</text>
</comment>
<proteinExistence type="inferred from homology"/>
<evidence type="ECO:0000256" key="5">
    <source>
        <dbReference type="ARBA" id="ARBA00012267"/>
    </source>
</evidence>
<dbReference type="OrthoDB" id="408743at2759"/>
<comment type="function">
    <text evidence="14">Converts trimethyllysine (TML) into hydroxytrimethyllysine (HTML).</text>
</comment>
<name>A0A8H8UJ55_9HELO</name>
<evidence type="ECO:0000256" key="14">
    <source>
        <dbReference type="ARBA" id="ARBA00046008"/>
    </source>
</evidence>
<keyword evidence="7" id="KW-0124">Carnitine biosynthesis</keyword>
<evidence type="ECO:0000256" key="17">
    <source>
        <dbReference type="SAM" id="MobiDB-lite"/>
    </source>
</evidence>
<dbReference type="InterPro" id="IPR042098">
    <property type="entry name" value="TauD-like_sf"/>
</dbReference>
<keyword evidence="6" id="KW-0479">Metal-binding</keyword>
<evidence type="ECO:0000256" key="2">
    <source>
        <dbReference type="ARBA" id="ARBA00001961"/>
    </source>
</evidence>
<dbReference type="CDD" id="cd00250">
    <property type="entry name" value="CAS_like"/>
    <property type="match status" value="1"/>
</dbReference>
<evidence type="ECO:0000256" key="13">
    <source>
        <dbReference type="ARBA" id="ARBA00032283"/>
    </source>
</evidence>
<comment type="caution">
    <text evidence="20">The sequence shown here is derived from an EMBL/GenBank/DDBJ whole genome shotgun (WGS) entry which is preliminary data.</text>
</comment>
<dbReference type="FunFam" id="3.30.2020.30:FF:000002">
    <property type="entry name" value="Putative gamma-butyrobetaine dioxygenase"/>
    <property type="match status" value="1"/>
</dbReference>
<sequence length="467" mass="52901">MAARQTLEEQGNGPMGMKETLEAPKPSENTTEHTSAPKTKLRPDWQDHLRFPAQAPSKVHWALSDVYDVGGVVPRSTGPADRKSDRGVPLWGEWGVPLELRTVGASIYSLPHFWLRDNCRCTHCVNQDTMQRQLDTFSIPPDIMPSEVVTEEAGLRIKWNDDGHTSLYPWDWILKHRIEFEHGALLDTEGLPVPKSEPAPLVHWAAEIGANPPTVQYDEVMADDKGVGQWTEKIRRYGFCYVDNCPIDPLATEQLLLRIAFIRVTHYGGFYDFTSDLTMKDTAYTTLALPAHTDNTYFTDPAGLQMFHLLSHTDGAGDPDAHMTLSRTPVSWHASGNDGITITPCRKFPVFNYGDTAEGEAATLQQVRWNDADRGVVALRESDGMGAERWYGAARKWEAMLRRPDLAYWAQLEPGRALIFDNWRVLHGRSSFTGKRRMCGGYINRDDYVSRWRNTNFTREEALRQIL</sequence>
<evidence type="ECO:0000256" key="7">
    <source>
        <dbReference type="ARBA" id="ARBA00022873"/>
    </source>
</evidence>
<evidence type="ECO:0000256" key="9">
    <source>
        <dbReference type="ARBA" id="ARBA00023002"/>
    </source>
</evidence>
<evidence type="ECO:0000259" key="19">
    <source>
        <dbReference type="Pfam" id="PF06155"/>
    </source>
</evidence>
<comment type="cofactor">
    <cofactor evidence="1">
        <name>Fe(2+)</name>
        <dbReference type="ChEBI" id="CHEBI:29033"/>
    </cofactor>
</comment>
<feature type="compositionally biased region" description="Polar residues" evidence="17">
    <location>
        <begin position="27"/>
        <end position="37"/>
    </location>
</feature>
<gene>
    <name evidence="20" type="primary">cbs-1</name>
    <name evidence="20" type="ORF">LOCC1_G002901</name>
</gene>
<reference evidence="20 21" key="1">
    <citation type="submission" date="2018-05" db="EMBL/GenBank/DDBJ databases">
        <title>Genome sequencing and assembly of the regulated plant pathogen Lachnellula willkommii and related sister species for the development of diagnostic species identification markers.</title>
        <authorList>
            <person name="Giroux E."/>
            <person name="Bilodeau G."/>
        </authorList>
    </citation>
    <scope>NUCLEOTIDE SEQUENCE [LARGE SCALE GENOMIC DNA]</scope>
    <source>
        <strain evidence="20 21">CBS 160.35</strain>
    </source>
</reference>
<accession>A0A8H8UJ55</accession>
<feature type="domain" description="Gamma-butyrobetaine hydroxylase-like N-terminal" evidence="19">
    <location>
        <begin position="106"/>
        <end position="173"/>
    </location>
</feature>
<dbReference type="PANTHER" id="PTHR10696">
    <property type="entry name" value="GAMMA-BUTYROBETAINE HYDROXYLASE-RELATED"/>
    <property type="match status" value="1"/>
</dbReference>
<evidence type="ECO:0000256" key="10">
    <source>
        <dbReference type="ARBA" id="ARBA00023004"/>
    </source>
</evidence>
<dbReference type="EMBL" id="QGMI01000080">
    <property type="protein sequence ID" value="TVY47682.1"/>
    <property type="molecule type" value="Genomic_DNA"/>
</dbReference>
<dbReference type="Gene3D" id="3.30.2020.30">
    <property type="match status" value="1"/>
</dbReference>
<keyword evidence="9" id="KW-0560">Oxidoreductase</keyword>
<evidence type="ECO:0000256" key="3">
    <source>
        <dbReference type="ARBA" id="ARBA00005022"/>
    </source>
</evidence>
<dbReference type="InterPro" id="IPR010376">
    <property type="entry name" value="GBBH-like_N"/>
</dbReference>
<comment type="pathway">
    <text evidence="3">Amine and polyamine biosynthesis; carnitine biosynthesis.</text>
</comment>
<feature type="region of interest" description="Disordered" evidence="17">
    <location>
        <begin position="1"/>
        <end position="43"/>
    </location>
</feature>
<protein>
    <recommendedName>
        <fullName evidence="16">Trimethyllysine dioxygenase</fullName>
        <ecNumber evidence="5">1.14.11.8</ecNumber>
    </recommendedName>
    <alternativeName>
        <fullName evidence="12">Epsilon-trimethyllysine 2-oxoglutarate dioxygenase</fullName>
    </alternativeName>
    <alternativeName>
        <fullName evidence="11">TML hydroxylase</fullName>
    </alternativeName>
    <alternativeName>
        <fullName evidence="13">TML-alpha-ketoglutarate dioxygenase</fullName>
    </alternativeName>
</protein>
<evidence type="ECO:0000256" key="11">
    <source>
        <dbReference type="ARBA" id="ARBA00030363"/>
    </source>
</evidence>
<dbReference type="GO" id="GO:0050353">
    <property type="term" value="F:trimethyllysine dioxygenase activity"/>
    <property type="evidence" value="ECO:0007669"/>
    <property type="project" value="UniProtKB-EC"/>
</dbReference>
<dbReference type="PANTHER" id="PTHR10696:SF51">
    <property type="entry name" value="TRIMETHYLLYSINE DIOXYGENASE, MITOCHONDRIAL"/>
    <property type="match status" value="1"/>
</dbReference>